<dbReference type="EMBL" id="JAAYEE010000180">
    <property type="protein sequence ID" value="NLW35882.1"/>
    <property type="molecule type" value="Genomic_DNA"/>
</dbReference>
<dbReference type="EC" id="2.7.7.7" evidence="1"/>
<sequence>MGFSSIFGHEKQKKVLLSFLEQERLPHALLFSGQNGIGKRMLAIEFIKHIFCETGKACGMCRSCTKIAHGNHPDLFFVEGETSIGIDQSRMIGREIYEYPYEGDKRVILIDKAETMTREAANALLKTLEEPPPYNIFFLITSSERDIPITIRSRCARIVFSPLRKEHLNRYFREVLGLDEKNARLLSYISYGSIGSGQFWMEENHLLLRRKLAELITGKSRSFVSTTLLSEHVTRTDDTLSMYLAFLLSLLKDMYLVREYGDTSMVVNRDVREFLDWEAVDARWLDRAIKKVQETMAIMRYNVNRWLLFENLLLQITR</sequence>
<dbReference type="PANTHER" id="PTHR11669:SF8">
    <property type="entry name" value="DNA POLYMERASE III SUBUNIT DELTA"/>
    <property type="match status" value="1"/>
</dbReference>
<dbReference type="GO" id="GO:0006261">
    <property type="term" value="P:DNA-templated DNA replication"/>
    <property type="evidence" value="ECO:0007669"/>
    <property type="project" value="TreeGrafter"/>
</dbReference>
<dbReference type="Gene3D" id="3.40.50.300">
    <property type="entry name" value="P-loop containing nucleotide triphosphate hydrolases"/>
    <property type="match status" value="1"/>
</dbReference>
<dbReference type="GO" id="GO:0008408">
    <property type="term" value="F:3'-5' exonuclease activity"/>
    <property type="evidence" value="ECO:0007669"/>
    <property type="project" value="InterPro"/>
</dbReference>
<dbReference type="AlphaFoldDB" id="A0A351U4S0"/>
<dbReference type="InterPro" id="IPR027417">
    <property type="entry name" value="P-loop_NTPase"/>
</dbReference>
<proteinExistence type="predicted"/>
<dbReference type="InterPro" id="IPR004622">
    <property type="entry name" value="DNA_pol_HolB"/>
</dbReference>
<dbReference type="NCBIfam" id="TIGR00678">
    <property type="entry name" value="holB"/>
    <property type="match status" value="1"/>
</dbReference>
<dbReference type="GO" id="GO:0003887">
    <property type="term" value="F:DNA-directed DNA polymerase activity"/>
    <property type="evidence" value="ECO:0007669"/>
    <property type="project" value="UniProtKB-EC"/>
</dbReference>
<reference evidence="1" key="1">
    <citation type="journal article" date="2020" name="Biotechnol. Biofuels">
        <title>New insights from the biogas microbiome by comprehensive genome-resolved metagenomics of nearly 1600 species originating from multiple anaerobic digesters.</title>
        <authorList>
            <person name="Campanaro S."/>
            <person name="Treu L."/>
            <person name="Rodriguez-R L.M."/>
            <person name="Kovalovszki A."/>
            <person name="Ziels R.M."/>
            <person name="Maus I."/>
            <person name="Zhu X."/>
            <person name="Kougias P.G."/>
            <person name="Basile A."/>
            <person name="Luo G."/>
            <person name="Schluter A."/>
            <person name="Konstantinidis K.T."/>
            <person name="Angelidaki I."/>
        </authorList>
    </citation>
    <scope>NUCLEOTIDE SEQUENCE</scope>
    <source>
        <strain evidence="1">AS06rmzACSIP_7</strain>
    </source>
</reference>
<dbReference type="STRING" id="909663.GCA_000512235_02009"/>
<comment type="caution">
    <text evidence="1">The sequence shown here is derived from an EMBL/GenBank/DDBJ whole genome shotgun (WGS) entry which is preliminary data.</text>
</comment>
<reference evidence="1" key="2">
    <citation type="submission" date="2020-01" db="EMBL/GenBank/DDBJ databases">
        <authorList>
            <person name="Campanaro S."/>
        </authorList>
    </citation>
    <scope>NUCLEOTIDE SEQUENCE</scope>
    <source>
        <strain evidence="1">AS06rmzACSIP_7</strain>
    </source>
</reference>
<protein>
    <submittedName>
        <fullName evidence="1">DNA polymerase III subunit delta</fullName>
        <ecNumber evidence="1">2.7.7.7</ecNumber>
    </submittedName>
</protein>
<dbReference type="InterPro" id="IPR050238">
    <property type="entry name" value="DNA_Rep/Repair_Clamp_Loader"/>
</dbReference>
<dbReference type="SUPFAM" id="SSF52540">
    <property type="entry name" value="P-loop containing nucleoside triphosphate hydrolases"/>
    <property type="match status" value="1"/>
</dbReference>
<evidence type="ECO:0000313" key="2">
    <source>
        <dbReference type="Proteomes" id="UP000777265"/>
    </source>
</evidence>
<evidence type="ECO:0000313" key="1">
    <source>
        <dbReference type="EMBL" id="NLW35882.1"/>
    </source>
</evidence>
<gene>
    <name evidence="1" type="primary">holB</name>
    <name evidence="1" type="ORF">GXY80_10445</name>
</gene>
<name>A0A351U4S0_9BACT</name>
<dbReference type="Pfam" id="PF13177">
    <property type="entry name" value="DNA_pol3_delta2"/>
    <property type="match status" value="1"/>
</dbReference>
<organism evidence="1 2">
    <name type="scientific">Syntrophorhabdus aromaticivorans</name>
    <dbReference type="NCBI Taxonomy" id="328301"/>
    <lineage>
        <taxon>Bacteria</taxon>
        <taxon>Pseudomonadati</taxon>
        <taxon>Thermodesulfobacteriota</taxon>
        <taxon>Syntrophorhabdia</taxon>
        <taxon>Syntrophorhabdales</taxon>
        <taxon>Syntrophorhabdaceae</taxon>
        <taxon>Syntrophorhabdus</taxon>
    </lineage>
</organism>
<keyword evidence="1" id="KW-0548">Nucleotidyltransferase</keyword>
<accession>A0A351U4S0</accession>
<dbReference type="Proteomes" id="UP000777265">
    <property type="component" value="Unassembled WGS sequence"/>
</dbReference>
<keyword evidence="1" id="KW-0808">Transferase</keyword>
<dbReference type="PANTHER" id="PTHR11669">
    <property type="entry name" value="REPLICATION FACTOR C / DNA POLYMERASE III GAMMA-TAU SUBUNIT"/>
    <property type="match status" value="1"/>
</dbReference>